<dbReference type="GO" id="GO:1902201">
    <property type="term" value="P:negative regulation of bacterial-type flagellum-dependent cell motility"/>
    <property type="evidence" value="ECO:0007669"/>
    <property type="project" value="TreeGrafter"/>
</dbReference>
<dbReference type="SUPFAM" id="SSF52172">
    <property type="entry name" value="CheY-like"/>
    <property type="match status" value="1"/>
</dbReference>
<dbReference type="FunFam" id="3.30.70.270:FF:000001">
    <property type="entry name" value="Diguanylate cyclase domain protein"/>
    <property type="match status" value="1"/>
</dbReference>
<dbReference type="InterPro" id="IPR050469">
    <property type="entry name" value="Diguanylate_Cyclase"/>
</dbReference>
<organism evidence="6">
    <name type="scientific">Magnetococcus massalia (strain MO-1)</name>
    <dbReference type="NCBI Taxonomy" id="451514"/>
    <lineage>
        <taxon>Bacteria</taxon>
        <taxon>Pseudomonadati</taxon>
        <taxon>Pseudomonadota</taxon>
        <taxon>Magnetococcia</taxon>
        <taxon>Magnetococcales</taxon>
        <taxon>Magnetococcaceae</taxon>
        <taxon>Magnetococcus</taxon>
    </lineage>
</organism>
<evidence type="ECO:0000259" key="5">
    <source>
        <dbReference type="PROSITE" id="PS50887"/>
    </source>
</evidence>
<keyword evidence="3" id="KW-0597">Phosphoprotein</keyword>
<accession>A0A1S7LI25</accession>
<dbReference type="SMART" id="SM00448">
    <property type="entry name" value="REC"/>
    <property type="match status" value="1"/>
</dbReference>
<evidence type="ECO:0000256" key="3">
    <source>
        <dbReference type="PROSITE-ProRule" id="PRU00169"/>
    </source>
</evidence>
<dbReference type="EMBL" id="LO017727">
    <property type="protein sequence ID" value="CRH05531.1"/>
    <property type="molecule type" value="Genomic_DNA"/>
</dbReference>
<dbReference type="InterPro" id="IPR000160">
    <property type="entry name" value="GGDEF_dom"/>
</dbReference>
<feature type="modified residue" description="4-aspartylphosphate" evidence="3">
    <location>
        <position position="57"/>
    </location>
</feature>
<dbReference type="PANTHER" id="PTHR45138:SF9">
    <property type="entry name" value="DIGUANYLATE CYCLASE DGCM-RELATED"/>
    <property type="match status" value="1"/>
</dbReference>
<dbReference type="InterPro" id="IPR011006">
    <property type="entry name" value="CheY-like_superfamily"/>
</dbReference>
<dbReference type="SUPFAM" id="SSF55073">
    <property type="entry name" value="Nucleotide cyclase"/>
    <property type="match status" value="1"/>
</dbReference>
<reference evidence="6" key="1">
    <citation type="submission" date="2015-04" db="EMBL/GenBank/DDBJ databases">
        <authorList>
            <person name="Syromyatnikov M.Y."/>
            <person name="Popov V.N."/>
        </authorList>
    </citation>
    <scope>NUCLEOTIDE SEQUENCE</scope>
    <source>
        <strain evidence="6">MO-1</strain>
    </source>
</reference>
<name>A0A1S7LI25_MAGMO</name>
<dbReference type="InterPro" id="IPR043128">
    <property type="entry name" value="Rev_trsase/Diguanyl_cyclase"/>
</dbReference>
<evidence type="ECO:0000313" key="6">
    <source>
        <dbReference type="EMBL" id="CRH05531.1"/>
    </source>
</evidence>
<protein>
    <recommendedName>
        <fullName evidence="1">diguanylate cyclase</fullName>
        <ecNumber evidence="1">2.7.7.65</ecNumber>
    </recommendedName>
</protein>
<dbReference type="PANTHER" id="PTHR45138">
    <property type="entry name" value="REGULATORY COMPONENTS OF SENSORY TRANSDUCTION SYSTEM"/>
    <property type="match status" value="1"/>
</dbReference>
<feature type="domain" description="GGDEF" evidence="5">
    <location>
        <begin position="167"/>
        <end position="304"/>
    </location>
</feature>
<dbReference type="SMART" id="SM00267">
    <property type="entry name" value="GGDEF"/>
    <property type="match status" value="1"/>
</dbReference>
<dbReference type="PROSITE" id="PS50110">
    <property type="entry name" value="RESPONSE_REGULATORY"/>
    <property type="match status" value="1"/>
</dbReference>
<dbReference type="Pfam" id="PF00990">
    <property type="entry name" value="GGDEF"/>
    <property type="match status" value="1"/>
</dbReference>
<evidence type="ECO:0000256" key="1">
    <source>
        <dbReference type="ARBA" id="ARBA00012528"/>
    </source>
</evidence>
<dbReference type="GO" id="GO:0052621">
    <property type="term" value="F:diguanylate cyclase activity"/>
    <property type="evidence" value="ECO:0007669"/>
    <property type="project" value="UniProtKB-EC"/>
</dbReference>
<dbReference type="InterPro" id="IPR001789">
    <property type="entry name" value="Sig_transdc_resp-reg_receiver"/>
</dbReference>
<dbReference type="PROSITE" id="PS50887">
    <property type="entry name" value="GGDEF"/>
    <property type="match status" value="1"/>
</dbReference>
<comment type="catalytic activity">
    <reaction evidence="2">
        <text>2 GTP = 3',3'-c-di-GMP + 2 diphosphate</text>
        <dbReference type="Rhea" id="RHEA:24898"/>
        <dbReference type="ChEBI" id="CHEBI:33019"/>
        <dbReference type="ChEBI" id="CHEBI:37565"/>
        <dbReference type="ChEBI" id="CHEBI:58805"/>
        <dbReference type="EC" id="2.7.7.65"/>
    </reaction>
</comment>
<dbReference type="Gene3D" id="3.40.50.2300">
    <property type="match status" value="1"/>
</dbReference>
<dbReference type="GO" id="GO:0000160">
    <property type="term" value="P:phosphorelay signal transduction system"/>
    <property type="evidence" value="ECO:0007669"/>
    <property type="project" value="InterPro"/>
</dbReference>
<dbReference type="EC" id="2.7.7.65" evidence="1"/>
<dbReference type="AlphaFoldDB" id="A0A1S7LI25"/>
<proteinExistence type="predicted"/>
<dbReference type="NCBIfam" id="TIGR00254">
    <property type="entry name" value="GGDEF"/>
    <property type="match status" value="1"/>
</dbReference>
<dbReference type="CDD" id="cd01949">
    <property type="entry name" value="GGDEF"/>
    <property type="match status" value="1"/>
</dbReference>
<dbReference type="Pfam" id="PF00072">
    <property type="entry name" value="Response_reg"/>
    <property type="match status" value="1"/>
</dbReference>
<evidence type="ECO:0000256" key="2">
    <source>
        <dbReference type="ARBA" id="ARBA00034247"/>
    </source>
</evidence>
<dbReference type="InterPro" id="IPR029787">
    <property type="entry name" value="Nucleotide_cyclase"/>
</dbReference>
<sequence length="306" mass="33766">MSPPSARPKILIVDDDPLNVRTMAEMLADEYLVLVASSGEDALQLVAEEELDLILLDVVMPGMDGYSVCQRLKSNPTTEQIPIIFVSAMSDGSDEALGLELGAVDYITKPPRPAIFRARVRNHVHAKRQHDALAQLSNCDGLTGIPNRRHFDEVLKQSWLSSVISLSKLSMILLDIDDFYRFNESYGHEEGDKCLKRVAQCLERTRNRSSDFVARYGGEEFVYILPGTDAQGVALMAEKVRRAVAELAIPHTSSEVADHLTVSLGAVTLVPSLSNHVGQMLTLLNENLQQAKQSGRNRVVSSEILE</sequence>
<dbReference type="GO" id="GO:0043709">
    <property type="term" value="P:cell adhesion involved in single-species biofilm formation"/>
    <property type="evidence" value="ECO:0007669"/>
    <property type="project" value="TreeGrafter"/>
</dbReference>
<evidence type="ECO:0000259" key="4">
    <source>
        <dbReference type="PROSITE" id="PS50110"/>
    </source>
</evidence>
<dbReference type="CDD" id="cd19920">
    <property type="entry name" value="REC_PA4781-like"/>
    <property type="match status" value="1"/>
</dbReference>
<feature type="domain" description="Response regulatory" evidence="4">
    <location>
        <begin position="9"/>
        <end position="124"/>
    </location>
</feature>
<gene>
    <name evidence="6" type="ORF">MAGMO_1341</name>
</gene>
<dbReference type="Gene3D" id="3.30.70.270">
    <property type="match status" value="1"/>
</dbReference>
<dbReference type="GO" id="GO:0005886">
    <property type="term" value="C:plasma membrane"/>
    <property type="evidence" value="ECO:0007669"/>
    <property type="project" value="TreeGrafter"/>
</dbReference>